<reference evidence="10" key="1">
    <citation type="submission" date="2020-10" db="EMBL/GenBank/DDBJ databases">
        <authorList>
            <person name="Han B."/>
            <person name="Lu T."/>
            <person name="Zhao Q."/>
            <person name="Huang X."/>
            <person name="Zhao Y."/>
        </authorList>
    </citation>
    <scope>NUCLEOTIDE SEQUENCE</scope>
</reference>
<feature type="transmembrane region" description="Helical" evidence="8">
    <location>
        <begin position="189"/>
        <end position="211"/>
    </location>
</feature>
<dbReference type="Gene3D" id="1.25.40.20">
    <property type="entry name" value="Ankyrin repeat-containing domain"/>
    <property type="match status" value="1"/>
</dbReference>
<keyword evidence="4 8" id="KW-1133">Transmembrane helix</keyword>
<keyword evidence="5" id="KW-0040">ANK repeat</keyword>
<dbReference type="InterPro" id="IPR036770">
    <property type="entry name" value="Ankyrin_rpt-contain_sf"/>
</dbReference>
<dbReference type="InterPro" id="IPR026961">
    <property type="entry name" value="PGG_dom"/>
</dbReference>
<dbReference type="AlphaFoldDB" id="A0A811S6J4"/>
<dbReference type="PANTHER" id="PTHR24186">
    <property type="entry name" value="PROTEIN PHOSPHATASE 1 REGULATORY SUBUNIT"/>
    <property type="match status" value="1"/>
</dbReference>
<feature type="transmembrane region" description="Helical" evidence="8">
    <location>
        <begin position="231"/>
        <end position="256"/>
    </location>
</feature>
<evidence type="ECO:0000256" key="1">
    <source>
        <dbReference type="ARBA" id="ARBA00004141"/>
    </source>
</evidence>
<organism evidence="10 11">
    <name type="scientific">Miscanthus lutarioriparius</name>
    <dbReference type="NCBI Taxonomy" id="422564"/>
    <lineage>
        <taxon>Eukaryota</taxon>
        <taxon>Viridiplantae</taxon>
        <taxon>Streptophyta</taxon>
        <taxon>Embryophyta</taxon>
        <taxon>Tracheophyta</taxon>
        <taxon>Spermatophyta</taxon>
        <taxon>Magnoliopsida</taxon>
        <taxon>Liliopsida</taxon>
        <taxon>Poales</taxon>
        <taxon>Poaceae</taxon>
        <taxon>PACMAD clade</taxon>
        <taxon>Panicoideae</taxon>
        <taxon>Andropogonodae</taxon>
        <taxon>Andropogoneae</taxon>
        <taxon>Saccharinae</taxon>
        <taxon>Miscanthus</taxon>
    </lineage>
</organism>
<dbReference type="SUPFAM" id="SSF48403">
    <property type="entry name" value="Ankyrin repeat"/>
    <property type="match status" value="1"/>
</dbReference>
<feature type="domain" description="PGG" evidence="9">
    <location>
        <begin position="184"/>
        <end position="263"/>
    </location>
</feature>
<evidence type="ECO:0000259" key="9">
    <source>
        <dbReference type="Pfam" id="PF13962"/>
    </source>
</evidence>
<dbReference type="GO" id="GO:0005886">
    <property type="term" value="C:plasma membrane"/>
    <property type="evidence" value="ECO:0007669"/>
    <property type="project" value="TreeGrafter"/>
</dbReference>
<comment type="subcellular location">
    <subcellularLocation>
        <location evidence="1">Membrane</location>
        <topology evidence="1">Multi-pass membrane protein</topology>
    </subcellularLocation>
</comment>
<evidence type="ECO:0000313" key="10">
    <source>
        <dbReference type="EMBL" id="CAD6338117.1"/>
    </source>
</evidence>
<dbReference type="Proteomes" id="UP000604825">
    <property type="component" value="Unassembled WGS sequence"/>
</dbReference>
<evidence type="ECO:0000313" key="11">
    <source>
        <dbReference type="Proteomes" id="UP000604825"/>
    </source>
</evidence>
<dbReference type="EMBL" id="CAJGYO010000018">
    <property type="protein sequence ID" value="CAD6338117.1"/>
    <property type="molecule type" value="Genomic_DNA"/>
</dbReference>
<evidence type="ECO:0000256" key="8">
    <source>
        <dbReference type="SAM" id="Phobius"/>
    </source>
</evidence>
<dbReference type="Pfam" id="PF00023">
    <property type="entry name" value="Ank"/>
    <property type="match status" value="1"/>
</dbReference>
<dbReference type="Pfam" id="PF13962">
    <property type="entry name" value="PGG"/>
    <property type="match status" value="1"/>
</dbReference>
<evidence type="ECO:0000256" key="6">
    <source>
        <dbReference type="ARBA" id="ARBA00023136"/>
    </source>
</evidence>
<evidence type="ECO:0000256" key="7">
    <source>
        <dbReference type="SAM" id="MobiDB-lite"/>
    </source>
</evidence>
<gene>
    <name evidence="10" type="ORF">NCGR_LOCUS62215</name>
</gene>
<dbReference type="InterPro" id="IPR002110">
    <property type="entry name" value="Ankyrin_rpt"/>
</dbReference>
<keyword evidence="6 8" id="KW-0472">Membrane</keyword>
<evidence type="ECO:0000256" key="4">
    <source>
        <dbReference type="ARBA" id="ARBA00022989"/>
    </source>
</evidence>
<evidence type="ECO:0000256" key="5">
    <source>
        <dbReference type="ARBA" id="ARBA00023043"/>
    </source>
</evidence>
<feature type="region of interest" description="Disordered" evidence="7">
    <location>
        <begin position="159"/>
        <end position="180"/>
    </location>
</feature>
<name>A0A811S6J4_9POAL</name>
<evidence type="ECO:0000256" key="2">
    <source>
        <dbReference type="ARBA" id="ARBA00022692"/>
    </source>
</evidence>
<keyword evidence="2 8" id="KW-0812">Transmembrane</keyword>
<comment type="caution">
    <text evidence="10">The sequence shown here is derived from an EMBL/GenBank/DDBJ whole genome shotgun (WGS) entry which is preliminary data.</text>
</comment>
<keyword evidence="11" id="KW-1185">Reference proteome</keyword>
<accession>A0A811S6J4</accession>
<evidence type="ECO:0000256" key="3">
    <source>
        <dbReference type="ARBA" id="ARBA00022737"/>
    </source>
</evidence>
<keyword evidence="3" id="KW-0677">Repeat</keyword>
<protein>
    <recommendedName>
        <fullName evidence="9">PGG domain-containing protein</fullName>
    </recommendedName>
</protein>
<proteinExistence type="predicted"/>
<dbReference type="OrthoDB" id="678826at2759"/>
<sequence length="281" mass="30590">MASQRDKHEKGSTPLHLGASLNGWPHAGFLSTRFPQVWPGSEATARLLLDANESTAYQADDEGSYPIHVAAWSNSLGVVKTLLERCPDCVTLRDGKGQTFLHVAAEKSCHDVVRYACRQMPKRLSSMILNVQDSNGDTASAARCCPCWEPCRLQLPVSESGGAPHGGGRPELFSEKHMPKRESQQYTEATQMMSIVSALIATVTFASAFTFPGGYRADGEPVFAAGKQSYAFNAFILADTLAFICSISSTCALLYTGLPAMDISIRFWYLSISSILQQRVL</sequence>
<dbReference type="PANTHER" id="PTHR24186:SF50">
    <property type="entry name" value="ANKYRIN REPEAT-CONTAINING PROTEIN ITN1-LIKE ISOFORM X1"/>
    <property type="match status" value="1"/>
</dbReference>
<dbReference type="SMART" id="SM00248">
    <property type="entry name" value="ANK"/>
    <property type="match status" value="3"/>
</dbReference>